<gene>
    <name evidence="1" type="ORF">sscle_07g055900</name>
</gene>
<evidence type="ECO:0008006" key="3">
    <source>
        <dbReference type="Google" id="ProtNLM"/>
    </source>
</evidence>
<dbReference type="SUPFAM" id="SSF52047">
    <property type="entry name" value="RNI-like"/>
    <property type="match status" value="1"/>
</dbReference>
<protein>
    <recommendedName>
        <fullName evidence="3">F-box domain-containing protein</fullName>
    </recommendedName>
</protein>
<name>A0A1D9Q782_SCLS1</name>
<evidence type="ECO:0000313" key="2">
    <source>
        <dbReference type="Proteomes" id="UP000177798"/>
    </source>
</evidence>
<dbReference type="InterPro" id="IPR032675">
    <property type="entry name" value="LRR_dom_sf"/>
</dbReference>
<evidence type="ECO:0000313" key="1">
    <source>
        <dbReference type="EMBL" id="APA10820.1"/>
    </source>
</evidence>
<dbReference type="EMBL" id="CP017820">
    <property type="protein sequence ID" value="APA10820.1"/>
    <property type="molecule type" value="Genomic_DNA"/>
</dbReference>
<dbReference type="VEuPathDB" id="FungiDB:sscle_07g055900"/>
<proteinExistence type="predicted"/>
<organism evidence="1 2">
    <name type="scientific">Sclerotinia sclerotiorum (strain ATCC 18683 / 1980 / Ss-1)</name>
    <name type="common">White mold</name>
    <name type="synonym">Whetzelinia sclerotiorum</name>
    <dbReference type="NCBI Taxonomy" id="665079"/>
    <lineage>
        <taxon>Eukaryota</taxon>
        <taxon>Fungi</taxon>
        <taxon>Dikarya</taxon>
        <taxon>Ascomycota</taxon>
        <taxon>Pezizomycotina</taxon>
        <taxon>Leotiomycetes</taxon>
        <taxon>Helotiales</taxon>
        <taxon>Sclerotiniaceae</taxon>
        <taxon>Sclerotinia</taxon>
    </lineage>
</organism>
<dbReference type="AlphaFoldDB" id="A0A1D9Q782"/>
<dbReference type="Gene3D" id="3.80.10.10">
    <property type="entry name" value="Ribonuclease Inhibitor"/>
    <property type="match status" value="1"/>
</dbReference>
<reference evidence="2" key="1">
    <citation type="journal article" date="2017" name="Genome Biol. Evol.">
        <title>The complete genome sequence of the phytopathogenic fungus Sclerotinia sclerotiorum reveals insights into the genome architecture of broad host range pathogens.</title>
        <authorList>
            <person name="Derbyshire M."/>
            <person name="Denton-Giles M."/>
            <person name="Hegedus D."/>
            <person name="Seifbarghy S."/>
            <person name="Rollins J."/>
            <person name="van Kan J."/>
            <person name="Seidl M.F."/>
            <person name="Faino L."/>
            <person name="Mbengue M."/>
            <person name="Navaud O."/>
            <person name="Raffaele S."/>
            <person name="Hammond-Kosack K."/>
            <person name="Heard S."/>
            <person name="Oliver R."/>
        </authorList>
    </citation>
    <scope>NUCLEOTIDE SEQUENCE [LARGE SCALE GENOMIC DNA]</scope>
    <source>
        <strain evidence="2">ATCC 18683 / 1980 / Ss-1</strain>
    </source>
</reference>
<dbReference type="OrthoDB" id="3541994at2759"/>
<sequence>MLLDGITGYEGLNEFVAKVLNKTPNLRSFRWSDQSLPGSSLQSLTLQERGNMEKLGKYPKLKHLWIEFSTDLAEKKYAKANRWCSLEGFCNLTSLDLHNLYGNNSHITDELAQCLVNCPNLKPLGLSLGSHFDWKTFGGPVVKDETDNFLEQPCSLYAGRYDSRPLDLHKLRLGFGASPYASKMKDNQNYLENLVCLKGLLSLEFYNGFWVEHPKGVPKDVLPIDFQLLEGKRFSIRAMSTASYSHLSDEISFKLDLPNLSTLVTHTSYNQAPRPVNEDGDVPPLDPSSVLHYALSKYTILDNLLNKGSQLTKLTLCIHNGTQWDHFRSHPSLSFRDATNNPDIAYYYAQEISKSCQTLRYVMISLSLKPPTT</sequence>
<accession>A0A1D9Q782</accession>
<dbReference type="Proteomes" id="UP000177798">
    <property type="component" value="Chromosome 7"/>
</dbReference>